<protein>
    <recommendedName>
        <fullName evidence="5">DUF4124 domain-containing protein</fullName>
    </recommendedName>
</protein>
<keyword evidence="4" id="KW-1185">Reference proteome</keyword>
<keyword evidence="2" id="KW-0472">Membrane</keyword>
<comment type="caution">
    <text evidence="3">The sequence shown here is derived from an EMBL/GenBank/DDBJ whole genome shotgun (WGS) entry which is preliminary data.</text>
</comment>
<keyword evidence="2" id="KW-1133">Transmembrane helix</keyword>
<keyword evidence="2" id="KW-0812">Transmembrane</keyword>
<dbReference type="EMBL" id="JBIWXY010000002">
    <property type="protein sequence ID" value="MFJ5447016.1"/>
    <property type="molecule type" value="Genomic_DNA"/>
</dbReference>
<organism evidence="3 4">
    <name type="scientific">Methylobacillus methanolivorans</name>
    <dbReference type="NCBI Taxonomy" id="1848927"/>
    <lineage>
        <taxon>Bacteria</taxon>
        <taxon>Pseudomonadati</taxon>
        <taxon>Pseudomonadota</taxon>
        <taxon>Betaproteobacteria</taxon>
        <taxon>Nitrosomonadales</taxon>
        <taxon>Methylophilaceae</taxon>
        <taxon>Methylobacillus</taxon>
    </lineage>
</organism>
<dbReference type="Proteomes" id="UP001617669">
    <property type="component" value="Unassembled WGS sequence"/>
</dbReference>
<evidence type="ECO:0000313" key="3">
    <source>
        <dbReference type="EMBL" id="MFJ5447016.1"/>
    </source>
</evidence>
<dbReference type="RefSeq" id="WP_400883339.1">
    <property type="nucleotide sequence ID" value="NZ_JBIWXY010000002.1"/>
</dbReference>
<evidence type="ECO:0000256" key="2">
    <source>
        <dbReference type="SAM" id="Phobius"/>
    </source>
</evidence>
<reference evidence="3 4" key="1">
    <citation type="submission" date="2024-11" db="EMBL/GenBank/DDBJ databases">
        <authorList>
            <person name="Kaparullina E.N."/>
            <person name="Delegan Y.A."/>
            <person name="Doronina N.V."/>
        </authorList>
    </citation>
    <scope>NUCLEOTIDE SEQUENCE [LARGE SCALE GENOMIC DNA]</scope>
    <source>
        <strain evidence="3 4">7sh_L</strain>
    </source>
</reference>
<feature type="region of interest" description="Disordered" evidence="1">
    <location>
        <begin position="45"/>
        <end position="86"/>
    </location>
</feature>
<accession>A0ABW8GNT2</accession>
<feature type="compositionally biased region" description="Polar residues" evidence="1">
    <location>
        <begin position="45"/>
        <end position="64"/>
    </location>
</feature>
<proteinExistence type="predicted"/>
<feature type="transmembrane region" description="Helical" evidence="2">
    <location>
        <begin position="21"/>
        <end position="39"/>
    </location>
</feature>
<sequence length="242" mass="27671">MNNNEIEFLKRRPRRETPHGLIAFILASIVVSGGLYVLYQHKTNRPTAQEPSPVTQAEQPSNAWNHPPQPRHTEQQAYQPKPEPAYVPYPNKPTVFKCKHPDGSTMYSESACSTGATTQIVSVEENVIDSSALRNKANQMRAMTVRGDVDVLRVSDVRYMSETDVWKRIKELEMDLQSITASPEKMSAARTEINILKNRKVRELSYDDENERAGLRRLLNSHDGGTRREALNQLNYLYRRYG</sequence>
<gene>
    <name evidence="3" type="ORF">ACIKP9_12310</name>
</gene>
<name>A0ABW8GNT2_9PROT</name>
<evidence type="ECO:0000313" key="4">
    <source>
        <dbReference type="Proteomes" id="UP001617669"/>
    </source>
</evidence>
<evidence type="ECO:0008006" key="5">
    <source>
        <dbReference type="Google" id="ProtNLM"/>
    </source>
</evidence>
<evidence type="ECO:0000256" key="1">
    <source>
        <dbReference type="SAM" id="MobiDB-lite"/>
    </source>
</evidence>